<keyword evidence="3" id="KW-1185">Reference proteome</keyword>
<feature type="region of interest" description="Disordered" evidence="1">
    <location>
        <begin position="47"/>
        <end position="91"/>
    </location>
</feature>
<protein>
    <submittedName>
        <fullName evidence="2">Uncharacterized protein</fullName>
    </submittedName>
</protein>
<dbReference type="AlphaFoldDB" id="A0A553I649"/>
<evidence type="ECO:0000313" key="2">
    <source>
        <dbReference type="EMBL" id="TRX95670.1"/>
    </source>
</evidence>
<proteinExistence type="predicted"/>
<gene>
    <name evidence="2" type="ORF">FHL15_003628</name>
</gene>
<organism evidence="2 3">
    <name type="scientific">Xylaria flabelliformis</name>
    <dbReference type="NCBI Taxonomy" id="2512241"/>
    <lineage>
        <taxon>Eukaryota</taxon>
        <taxon>Fungi</taxon>
        <taxon>Dikarya</taxon>
        <taxon>Ascomycota</taxon>
        <taxon>Pezizomycotina</taxon>
        <taxon>Sordariomycetes</taxon>
        <taxon>Xylariomycetidae</taxon>
        <taxon>Xylariales</taxon>
        <taxon>Xylariaceae</taxon>
        <taxon>Xylaria</taxon>
    </lineage>
</organism>
<accession>A0A553I649</accession>
<feature type="compositionally biased region" description="Polar residues" evidence="1">
    <location>
        <begin position="56"/>
        <end position="67"/>
    </location>
</feature>
<dbReference type="Proteomes" id="UP000319160">
    <property type="component" value="Unassembled WGS sequence"/>
</dbReference>
<sequence>MPWCGLHDDLSPKSAVDRHGKSGMGLAGEVEYVVGGVTLLARALGLARDEPPPSAPSSRDGGQSTYTHARAPALARHKLDKLDKERHRNATSNKVYGEAIAELFVTMVKTPIPGLAVTCEGYPG</sequence>
<evidence type="ECO:0000256" key="1">
    <source>
        <dbReference type="SAM" id="MobiDB-lite"/>
    </source>
</evidence>
<reference evidence="3" key="1">
    <citation type="submission" date="2019-06" db="EMBL/GenBank/DDBJ databases">
        <title>Draft genome sequence of the griseofulvin-producing fungus Xylaria cubensis strain G536.</title>
        <authorList>
            <person name="Mead M.E."/>
            <person name="Raja H.A."/>
            <person name="Steenwyk J.L."/>
            <person name="Knowles S.L."/>
            <person name="Oberlies N.H."/>
            <person name="Rokas A."/>
        </authorList>
    </citation>
    <scope>NUCLEOTIDE SEQUENCE [LARGE SCALE GENOMIC DNA]</scope>
    <source>
        <strain evidence="3">G536</strain>
    </source>
</reference>
<dbReference type="EMBL" id="VFLP01000015">
    <property type="protein sequence ID" value="TRX95670.1"/>
    <property type="molecule type" value="Genomic_DNA"/>
</dbReference>
<name>A0A553I649_9PEZI</name>
<feature type="region of interest" description="Disordered" evidence="1">
    <location>
        <begin position="1"/>
        <end position="22"/>
    </location>
</feature>
<feature type="compositionally biased region" description="Basic and acidic residues" evidence="1">
    <location>
        <begin position="1"/>
        <end position="20"/>
    </location>
</feature>
<evidence type="ECO:0000313" key="3">
    <source>
        <dbReference type="Proteomes" id="UP000319160"/>
    </source>
</evidence>
<comment type="caution">
    <text evidence="2">The sequence shown here is derived from an EMBL/GenBank/DDBJ whole genome shotgun (WGS) entry which is preliminary data.</text>
</comment>